<dbReference type="eggNOG" id="COG3755">
    <property type="taxonomic scope" value="Bacteria"/>
</dbReference>
<gene>
    <name evidence="3" type="ordered locus">Avin_30650</name>
</gene>
<sequence length="126" mass="13958">MKSLPPALALLAIATLAQAQEPTYNPAYAACMDKAGGVTAGMIDCIGTELATQDRRLNAAYRTLGQNLTPERRQRLQRTQRLWLQYRDANCDFYADPDGGSLARVAANECVLRETTERAAELERLR</sequence>
<dbReference type="Pfam" id="PF07007">
    <property type="entry name" value="LprI"/>
    <property type="match status" value="1"/>
</dbReference>
<dbReference type="Gene3D" id="1.20.1270.180">
    <property type="match status" value="1"/>
</dbReference>
<name>C1DN63_AZOVD</name>
<dbReference type="Proteomes" id="UP000002424">
    <property type="component" value="Chromosome"/>
</dbReference>
<accession>C1DN63</accession>
<dbReference type="HOGENOM" id="CLU_128596_8_2_6"/>
<reference evidence="3 4" key="1">
    <citation type="journal article" date="2009" name="J. Bacteriol.">
        <title>Genome sequence of Azotobacter vinelandii, an obligate aerobe specialized to support diverse anaerobic metabolic processes.</title>
        <authorList>
            <person name="Setubal J.C."/>
            <person name="dos Santos P."/>
            <person name="Goldman B.S."/>
            <person name="Ertesvag H."/>
            <person name="Espin G."/>
            <person name="Rubio L.M."/>
            <person name="Valla S."/>
            <person name="Almeida N.F."/>
            <person name="Balasubramanian D."/>
            <person name="Cromes L."/>
            <person name="Curatti L."/>
            <person name="Du Z."/>
            <person name="Godsy E."/>
            <person name="Goodner B."/>
            <person name="Hellner-Burris K."/>
            <person name="Hernandez J.A."/>
            <person name="Houmiel K."/>
            <person name="Imperial J."/>
            <person name="Kennedy C."/>
            <person name="Larson T.J."/>
            <person name="Latreille P."/>
            <person name="Ligon L.S."/>
            <person name="Lu J."/>
            <person name="Maerk M."/>
            <person name="Miller N.M."/>
            <person name="Norton S."/>
            <person name="O'Carroll I.P."/>
            <person name="Paulsen I."/>
            <person name="Raulfs E.C."/>
            <person name="Roemer R."/>
            <person name="Rosser J."/>
            <person name="Segura D."/>
            <person name="Slater S."/>
            <person name="Stricklin S.L."/>
            <person name="Studholme D.J."/>
            <person name="Sun J."/>
            <person name="Viana C.J."/>
            <person name="Wallin E."/>
            <person name="Wang B."/>
            <person name="Wheeler C."/>
            <person name="Zhu H."/>
            <person name="Dean D.R."/>
            <person name="Dixon R."/>
            <person name="Wood D."/>
        </authorList>
    </citation>
    <scope>NUCLEOTIDE SEQUENCE [LARGE SCALE GENOMIC DNA]</scope>
    <source>
        <strain evidence="4">DJ / ATCC BAA-1303</strain>
    </source>
</reference>
<dbReference type="STRING" id="322710.Avin_30650"/>
<evidence type="ECO:0000313" key="4">
    <source>
        <dbReference type="Proteomes" id="UP000002424"/>
    </source>
</evidence>
<evidence type="ECO:0000313" key="3">
    <source>
        <dbReference type="EMBL" id="ACO79230.1"/>
    </source>
</evidence>
<dbReference type="KEGG" id="avn:Avin_30650"/>
<dbReference type="AlphaFoldDB" id="C1DN63"/>
<feature type="domain" description="Lysozyme inhibitor LprI-like N-terminal" evidence="2">
    <location>
        <begin position="31"/>
        <end position="122"/>
    </location>
</feature>
<keyword evidence="1" id="KW-0732">Signal</keyword>
<evidence type="ECO:0000259" key="2">
    <source>
        <dbReference type="Pfam" id="PF07007"/>
    </source>
</evidence>
<dbReference type="InterPro" id="IPR009739">
    <property type="entry name" value="LprI-like_N"/>
</dbReference>
<dbReference type="EnsemblBacteria" id="ACO79230">
    <property type="protein sequence ID" value="ACO79230"/>
    <property type="gene ID" value="Avin_30650"/>
</dbReference>
<keyword evidence="4" id="KW-1185">Reference proteome</keyword>
<dbReference type="PANTHER" id="PTHR39176:SF1">
    <property type="entry name" value="PERIPLASMIC PROTEIN"/>
    <property type="match status" value="1"/>
</dbReference>
<dbReference type="OrthoDB" id="7340239at2"/>
<dbReference type="RefSeq" id="WP_012701616.1">
    <property type="nucleotide sequence ID" value="NC_012560.1"/>
</dbReference>
<organism evidence="3 4">
    <name type="scientific">Azotobacter vinelandii (strain DJ / ATCC BAA-1303)</name>
    <dbReference type="NCBI Taxonomy" id="322710"/>
    <lineage>
        <taxon>Bacteria</taxon>
        <taxon>Pseudomonadati</taxon>
        <taxon>Pseudomonadota</taxon>
        <taxon>Gammaproteobacteria</taxon>
        <taxon>Pseudomonadales</taxon>
        <taxon>Pseudomonadaceae</taxon>
        <taxon>Azotobacter</taxon>
    </lineage>
</organism>
<proteinExistence type="predicted"/>
<feature type="signal peptide" evidence="1">
    <location>
        <begin position="1"/>
        <end position="19"/>
    </location>
</feature>
<dbReference type="GeneID" id="88186158"/>
<protein>
    <recommendedName>
        <fullName evidence="2">Lysozyme inhibitor LprI-like N-terminal domain-containing protein</fullName>
    </recommendedName>
</protein>
<dbReference type="PANTHER" id="PTHR39176">
    <property type="entry name" value="PERIPLASMIC PROTEIN-RELATED"/>
    <property type="match status" value="1"/>
</dbReference>
<dbReference type="EMBL" id="CP001157">
    <property type="protein sequence ID" value="ACO79230.1"/>
    <property type="molecule type" value="Genomic_DNA"/>
</dbReference>
<feature type="chain" id="PRO_5002908505" description="Lysozyme inhibitor LprI-like N-terminal domain-containing protein" evidence="1">
    <location>
        <begin position="20"/>
        <end position="126"/>
    </location>
</feature>
<evidence type="ECO:0000256" key="1">
    <source>
        <dbReference type="SAM" id="SignalP"/>
    </source>
</evidence>